<organism evidence="1 2">
    <name type="scientific">Leptospira ryugenii</name>
    <dbReference type="NCBI Taxonomy" id="1917863"/>
    <lineage>
        <taxon>Bacteria</taxon>
        <taxon>Pseudomonadati</taxon>
        <taxon>Spirochaetota</taxon>
        <taxon>Spirochaetia</taxon>
        <taxon>Leptospirales</taxon>
        <taxon>Leptospiraceae</taxon>
        <taxon>Leptospira</taxon>
    </lineage>
</organism>
<name>A0A2P2DVM8_9LEPT</name>
<evidence type="ECO:0000313" key="1">
    <source>
        <dbReference type="EMBL" id="GBF48674.1"/>
    </source>
</evidence>
<dbReference type="AlphaFoldDB" id="A0A2P2DVM8"/>
<dbReference type="Proteomes" id="UP000245133">
    <property type="component" value="Unassembled WGS sequence"/>
</dbReference>
<proteinExistence type="predicted"/>
<accession>A0A2P2DVM8</accession>
<dbReference type="RefSeq" id="WP_108972755.1">
    <property type="nucleotide sequence ID" value="NZ_BFBB01000002.1"/>
</dbReference>
<dbReference type="EMBL" id="BFBB01000002">
    <property type="protein sequence ID" value="GBF48674.1"/>
    <property type="molecule type" value="Genomic_DNA"/>
</dbReference>
<protein>
    <submittedName>
        <fullName evidence="1">Uncharacterized protein</fullName>
    </submittedName>
</protein>
<keyword evidence="2" id="KW-1185">Reference proteome</keyword>
<reference evidence="1 2" key="1">
    <citation type="submission" date="2018-02" db="EMBL/GenBank/DDBJ databases">
        <title>Novel Leptospira species isolated from soil and water in Japan.</title>
        <authorList>
            <person name="Nakao R."/>
            <person name="Masuzawa T."/>
        </authorList>
    </citation>
    <scope>NUCLEOTIDE SEQUENCE [LARGE SCALE GENOMIC DNA]</scope>
    <source>
        <strain evidence="1 2">YH101</strain>
    </source>
</reference>
<evidence type="ECO:0000313" key="2">
    <source>
        <dbReference type="Proteomes" id="UP000245133"/>
    </source>
</evidence>
<gene>
    <name evidence="1" type="ORF">LPTSP4_01740</name>
</gene>
<sequence>MNVYLGDQKISTYGRVPKPGDSLEVQFSLPWAWNTKSRLRPKSIQTGLVIVSTLPNIKSNECSMQVLSLEEEVNARKIKAKIFHVASDKKSNWKAVVSLHPFLKAKGYILEEAEKDDVETFKQALGVGVKGSKRIVHGLFAFLDGKLIKSYIPRQQYGIPNIKRFLDAIQRSFH</sequence>
<comment type="caution">
    <text evidence="1">The sequence shown here is derived from an EMBL/GenBank/DDBJ whole genome shotgun (WGS) entry which is preliminary data.</text>
</comment>
<dbReference type="OrthoDB" id="335140at2"/>